<organism evidence="2 3">
    <name type="scientific">Corynespora cassiicola Philippines</name>
    <dbReference type="NCBI Taxonomy" id="1448308"/>
    <lineage>
        <taxon>Eukaryota</taxon>
        <taxon>Fungi</taxon>
        <taxon>Dikarya</taxon>
        <taxon>Ascomycota</taxon>
        <taxon>Pezizomycotina</taxon>
        <taxon>Dothideomycetes</taxon>
        <taxon>Pleosporomycetidae</taxon>
        <taxon>Pleosporales</taxon>
        <taxon>Corynesporascaceae</taxon>
        <taxon>Corynespora</taxon>
    </lineage>
</organism>
<dbReference type="Proteomes" id="UP000240883">
    <property type="component" value="Unassembled WGS sequence"/>
</dbReference>
<feature type="region of interest" description="Disordered" evidence="1">
    <location>
        <begin position="1"/>
        <end position="25"/>
    </location>
</feature>
<keyword evidence="3" id="KW-1185">Reference proteome</keyword>
<feature type="compositionally biased region" description="Polar residues" evidence="1">
    <location>
        <begin position="13"/>
        <end position="25"/>
    </location>
</feature>
<dbReference type="AlphaFoldDB" id="A0A2T2ND49"/>
<accession>A0A2T2ND49</accession>
<proteinExistence type="predicted"/>
<name>A0A2T2ND49_CORCC</name>
<gene>
    <name evidence="2" type="ORF">BS50DRAFT_110572</name>
</gene>
<reference evidence="2 3" key="1">
    <citation type="journal article" date="2018" name="Front. Microbiol.">
        <title>Genome-Wide Analysis of Corynespora cassiicola Leaf Fall Disease Putative Effectors.</title>
        <authorList>
            <person name="Lopez D."/>
            <person name="Ribeiro S."/>
            <person name="Label P."/>
            <person name="Fumanal B."/>
            <person name="Venisse J.S."/>
            <person name="Kohler A."/>
            <person name="de Oliveira R.R."/>
            <person name="Labutti K."/>
            <person name="Lipzen A."/>
            <person name="Lail K."/>
            <person name="Bauer D."/>
            <person name="Ohm R.A."/>
            <person name="Barry K.W."/>
            <person name="Spatafora J."/>
            <person name="Grigoriev I.V."/>
            <person name="Martin F.M."/>
            <person name="Pujade-Renaud V."/>
        </authorList>
    </citation>
    <scope>NUCLEOTIDE SEQUENCE [LARGE SCALE GENOMIC DNA]</scope>
    <source>
        <strain evidence="2 3">Philippines</strain>
    </source>
</reference>
<evidence type="ECO:0000313" key="2">
    <source>
        <dbReference type="EMBL" id="PSN63371.1"/>
    </source>
</evidence>
<evidence type="ECO:0000313" key="3">
    <source>
        <dbReference type="Proteomes" id="UP000240883"/>
    </source>
</evidence>
<sequence>MLTSSCKMRRQEATTQPRCPTFSSQSKISPVPGSITIKCYRISNTTSNIHSANVGLLSIFIQHAIALHTKRPPKIVHPLFSLPFPRFSNRAARPLFRKDEASLHGPWTAAPPQATHPSFHCGPANLPLLQAPRTTSRCNMSEEVTELVKGTTATKTISPDRLPAIEVHIRSVVRASYWRGGARATTDIASSN</sequence>
<dbReference type="EMBL" id="KZ678140">
    <property type="protein sequence ID" value="PSN63371.1"/>
    <property type="molecule type" value="Genomic_DNA"/>
</dbReference>
<protein>
    <submittedName>
        <fullName evidence="2">Uncharacterized protein</fullName>
    </submittedName>
</protein>
<evidence type="ECO:0000256" key="1">
    <source>
        <dbReference type="SAM" id="MobiDB-lite"/>
    </source>
</evidence>